<name>A0A423PFV8_9GAMM</name>
<dbReference type="Pfam" id="PF01242">
    <property type="entry name" value="PTPS"/>
    <property type="match status" value="2"/>
</dbReference>
<evidence type="ECO:0000256" key="2">
    <source>
        <dbReference type="ARBA" id="ARBA00008900"/>
    </source>
</evidence>
<dbReference type="EMBL" id="AYKH01000042">
    <property type="protein sequence ID" value="ROO24460.1"/>
    <property type="molecule type" value="Genomic_DNA"/>
</dbReference>
<dbReference type="AlphaFoldDB" id="A0A423PFV8"/>
<protein>
    <recommendedName>
        <fullName evidence="4">6-carboxy-5,6,7,8-tetrahydropterin synthase</fullName>
        <ecNumber evidence="3">4.1.2.50</ecNumber>
    </recommendedName>
    <alternativeName>
        <fullName evidence="5">Queuosine biosynthesis protein QueD</fullName>
    </alternativeName>
</protein>
<proteinExistence type="inferred from homology"/>
<dbReference type="UniPathway" id="UPA00391"/>
<sequence>MKPGDTVDLFVEQVTHIDCGVLDPDTGLDGRTWLVDARLSGTRDAHGMLFDFGPARRLLKRAIDERLDHRLLVPLRAPGLSRHGDDLRLTTTRGAHIDYAGPAEGVALLDAERIGPALLADWLTDRIAPLLPDNIDDLQLSLRAEAIDGAAYHYCHGLRSHDGNCQRMGHGHRCRLAIAVDGRDDPARARRWAEGWQGVFIGDRADLARRDADGRHHFDYVAPQGRFALTIDAGRCVLLDGPPTVENVAAHIADTLAAELPDRHLEVRAYEGVGKGAIVCRGPA</sequence>
<reference evidence="7 8" key="1">
    <citation type="submission" date="2013-10" db="EMBL/GenBank/DDBJ databases">
        <title>Salinisphaera orenii MK-B5 Genome Sequencing.</title>
        <authorList>
            <person name="Lai Q."/>
            <person name="Li C."/>
            <person name="Shao Z."/>
        </authorList>
    </citation>
    <scope>NUCLEOTIDE SEQUENCE [LARGE SCALE GENOMIC DNA]</scope>
    <source>
        <strain evidence="7 8">MK-B5</strain>
    </source>
</reference>
<keyword evidence="8" id="KW-1185">Reference proteome</keyword>
<comment type="pathway">
    <text evidence="1">Purine metabolism; 7-cyano-7-deazaguanine biosynthesis.</text>
</comment>
<evidence type="ECO:0000256" key="1">
    <source>
        <dbReference type="ARBA" id="ARBA00005061"/>
    </source>
</evidence>
<dbReference type="RefSeq" id="WP_123632109.1">
    <property type="nucleotide sequence ID" value="NZ_AYKH01000042.1"/>
</dbReference>
<dbReference type="Proteomes" id="UP000283993">
    <property type="component" value="Unassembled WGS sequence"/>
</dbReference>
<comment type="caution">
    <text evidence="7">The sequence shown here is derived from an EMBL/GenBank/DDBJ whole genome shotgun (WGS) entry which is preliminary data.</text>
</comment>
<evidence type="ECO:0000256" key="6">
    <source>
        <dbReference type="ARBA" id="ARBA00048807"/>
    </source>
</evidence>
<evidence type="ECO:0000313" key="7">
    <source>
        <dbReference type="EMBL" id="ROO24460.1"/>
    </source>
</evidence>
<gene>
    <name evidence="7" type="ORF">SAOR_14795</name>
</gene>
<organism evidence="7 8">
    <name type="scientific">Salinisphaera orenii MK-B5</name>
    <dbReference type="NCBI Taxonomy" id="856730"/>
    <lineage>
        <taxon>Bacteria</taxon>
        <taxon>Pseudomonadati</taxon>
        <taxon>Pseudomonadota</taxon>
        <taxon>Gammaproteobacteria</taxon>
        <taxon>Salinisphaerales</taxon>
        <taxon>Salinisphaeraceae</taxon>
        <taxon>Salinisphaera</taxon>
    </lineage>
</organism>
<accession>A0A423PFV8</accession>
<dbReference type="InterPro" id="IPR007115">
    <property type="entry name" value="6-PTP_synth/QueD"/>
</dbReference>
<dbReference type="InterPro" id="IPR038418">
    <property type="entry name" value="6-PTP_synth/QueD_sf"/>
</dbReference>
<evidence type="ECO:0000256" key="4">
    <source>
        <dbReference type="ARBA" id="ARBA00018141"/>
    </source>
</evidence>
<evidence type="ECO:0000256" key="5">
    <source>
        <dbReference type="ARBA" id="ARBA00031449"/>
    </source>
</evidence>
<comment type="similarity">
    <text evidence="2">Belongs to the PTPS family. QueD subfamily.</text>
</comment>
<comment type="catalytic activity">
    <reaction evidence="6">
        <text>7,8-dihydroneopterin 3'-triphosphate + H2O = 6-carboxy-5,6,7,8-tetrahydropterin + triphosphate + acetaldehyde + 2 H(+)</text>
        <dbReference type="Rhea" id="RHEA:27966"/>
        <dbReference type="ChEBI" id="CHEBI:15343"/>
        <dbReference type="ChEBI" id="CHEBI:15377"/>
        <dbReference type="ChEBI" id="CHEBI:15378"/>
        <dbReference type="ChEBI" id="CHEBI:18036"/>
        <dbReference type="ChEBI" id="CHEBI:58462"/>
        <dbReference type="ChEBI" id="CHEBI:61032"/>
        <dbReference type="EC" id="4.1.2.50"/>
    </reaction>
</comment>
<evidence type="ECO:0000313" key="8">
    <source>
        <dbReference type="Proteomes" id="UP000283993"/>
    </source>
</evidence>
<dbReference type="EC" id="4.1.2.50" evidence="3"/>
<dbReference type="GO" id="GO:0070497">
    <property type="term" value="F:6-carboxytetrahydropterin synthase activity"/>
    <property type="evidence" value="ECO:0007669"/>
    <property type="project" value="UniProtKB-EC"/>
</dbReference>
<evidence type="ECO:0000256" key="3">
    <source>
        <dbReference type="ARBA" id="ARBA00012982"/>
    </source>
</evidence>
<dbReference type="Gene3D" id="3.30.479.10">
    <property type="entry name" value="6-pyruvoyl tetrahydropterin synthase/QueD"/>
    <property type="match status" value="2"/>
</dbReference>
<dbReference type="SUPFAM" id="SSF55620">
    <property type="entry name" value="Tetrahydrobiopterin biosynthesis enzymes-like"/>
    <property type="match status" value="2"/>
</dbReference>